<evidence type="ECO:0000256" key="5">
    <source>
        <dbReference type="PIRSR" id="PIRSR000008-2"/>
    </source>
</evidence>
<feature type="binding site" description="covalent" evidence="4">
    <location>
        <position position="90"/>
    </location>
    <ligand>
        <name>heme c</name>
        <dbReference type="ChEBI" id="CHEBI:61717"/>
    </ligand>
</feature>
<evidence type="ECO:0000256" key="2">
    <source>
        <dbReference type="ARBA" id="ARBA00022723"/>
    </source>
</evidence>
<feature type="binding site" description="covalent" evidence="4">
    <location>
        <position position="87"/>
    </location>
    <ligand>
        <name>heme c</name>
        <dbReference type="ChEBI" id="CHEBI:61717"/>
    </ligand>
</feature>
<keyword evidence="2 5" id="KW-0479">Metal-binding</keyword>
<evidence type="ECO:0000259" key="7">
    <source>
        <dbReference type="PROSITE" id="PS51007"/>
    </source>
</evidence>
<dbReference type="Pfam" id="PF13442">
    <property type="entry name" value="Cytochrome_CBB3"/>
    <property type="match status" value="1"/>
</dbReference>
<dbReference type="KEGG" id="mbac:BN1209_1573"/>
<evidence type="ECO:0000313" key="8">
    <source>
        <dbReference type="EMBL" id="CEN56609.1"/>
    </source>
</evidence>
<dbReference type="STRING" id="1581680.BN1209_1573"/>
<feature type="chain" id="PRO_5002118199" evidence="6">
    <location>
        <begin position="29"/>
        <end position="176"/>
    </location>
</feature>
<dbReference type="InterPro" id="IPR009056">
    <property type="entry name" value="Cyt_c-like_dom"/>
</dbReference>
<dbReference type="GO" id="GO:0042597">
    <property type="term" value="C:periplasmic space"/>
    <property type="evidence" value="ECO:0007669"/>
    <property type="project" value="InterPro"/>
</dbReference>
<comment type="PTM">
    <text evidence="4">Binds 1 heme c group covalently per subunit.</text>
</comment>
<dbReference type="Gene3D" id="1.10.760.10">
    <property type="entry name" value="Cytochrome c-like domain"/>
    <property type="match status" value="1"/>
</dbReference>
<dbReference type="PROSITE" id="PS51007">
    <property type="entry name" value="CYTC"/>
    <property type="match status" value="1"/>
</dbReference>
<name>A0A0B7J1S7_9PROT</name>
<evidence type="ECO:0000256" key="6">
    <source>
        <dbReference type="SAM" id="SignalP"/>
    </source>
</evidence>
<dbReference type="GO" id="GO:0020037">
    <property type="term" value="F:heme binding"/>
    <property type="evidence" value="ECO:0007669"/>
    <property type="project" value="InterPro"/>
</dbReference>
<evidence type="ECO:0000256" key="4">
    <source>
        <dbReference type="PIRSR" id="PIRSR000008-1"/>
    </source>
</evidence>
<dbReference type="GO" id="GO:0005506">
    <property type="term" value="F:iron ion binding"/>
    <property type="evidence" value="ECO:0007669"/>
    <property type="project" value="InterPro"/>
</dbReference>
<proteinExistence type="predicted"/>
<keyword evidence="9" id="KW-1185">Reference proteome</keyword>
<evidence type="ECO:0000313" key="9">
    <source>
        <dbReference type="Proteomes" id="UP000056322"/>
    </source>
</evidence>
<dbReference type="SUPFAM" id="SSF46626">
    <property type="entry name" value="Cytochrome c"/>
    <property type="match status" value="1"/>
</dbReference>
<dbReference type="HOGENOM" id="CLU_109361_1_0_4"/>
<dbReference type="InterPro" id="IPR009153">
    <property type="entry name" value="Cyt_cL"/>
</dbReference>
<reference evidence="9" key="1">
    <citation type="submission" date="2014-12" db="EMBL/GenBank/DDBJ databases">
        <authorList>
            <person name="Salcher M.M."/>
        </authorList>
    </citation>
    <scope>NUCLEOTIDE SEQUENCE [LARGE SCALE GENOMIC DNA]</scope>
    <source>
        <strain evidence="9">MMS-10A-171</strain>
    </source>
</reference>
<accession>A0A0B7J1S7</accession>
<dbReference type="AlphaFoldDB" id="A0A0B7J1S7"/>
<dbReference type="OrthoDB" id="8535774at2"/>
<keyword evidence="3 5" id="KW-0408">Iron</keyword>
<dbReference type="EMBL" id="LN794158">
    <property type="protein sequence ID" value="CEN56609.1"/>
    <property type="molecule type" value="Genomic_DNA"/>
</dbReference>
<feature type="domain" description="Cytochrome c" evidence="7">
    <location>
        <begin position="73"/>
        <end position="161"/>
    </location>
</feature>
<feature type="signal peptide" evidence="6">
    <location>
        <begin position="1"/>
        <end position="28"/>
    </location>
</feature>
<dbReference type="RefSeq" id="WP_045751671.1">
    <property type="nucleotide sequence ID" value="NZ_LN794158.1"/>
</dbReference>
<organism evidence="8 9">
    <name type="scientific">Candidatus Methylopumilus turicensis</name>
    <dbReference type="NCBI Taxonomy" id="1581680"/>
    <lineage>
        <taxon>Bacteria</taxon>
        <taxon>Pseudomonadati</taxon>
        <taxon>Pseudomonadota</taxon>
        <taxon>Betaproteobacteria</taxon>
        <taxon>Nitrosomonadales</taxon>
        <taxon>Methylophilaceae</taxon>
        <taxon>Candidatus Methylopumilus</taxon>
    </lineage>
</organism>
<evidence type="ECO:0000256" key="1">
    <source>
        <dbReference type="ARBA" id="ARBA00022617"/>
    </source>
</evidence>
<dbReference type="Proteomes" id="UP000056322">
    <property type="component" value="Chromosome 1"/>
</dbReference>
<keyword evidence="6" id="KW-0732">Signal</keyword>
<dbReference type="InterPro" id="IPR036909">
    <property type="entry name" value="Cyt_c-like_dom_sf"/>
</dbReference>
<protein>
    <submittedName>
        <fullName evidence="8">Cytochrome c, MxaG family</fullName>
    </submittedName>
</protein>
<feature type="binding site" description="axial binding residue" evidence="5">
    <location>
        <position position="91"/>
    </location>
    <ligand>
        <name>heme c</name>
        <dbReference type="ChEBI" id="CHEBI:61717"/>
    </ligand>
    <ligandPart>
        <name>Fe</name>
        <dbReference type="ChEBI" id="CHEBI:18248"/>
    </ligandPart>
</feature>
<sequence length="176" mass="18674">MFSNNAVKAVILSSLLVLAGLAPIHANAACQLVSTKDGSPLDIKVTPEDTPEAKEFLATCVNPYTKRAVADADVAKSGKKLFGYWSCTQCHGGNAGGQTGPSATDATWQYSKHITDKGIFETVAGGSNAGMPTWHSQPAGNPELLKTDEILRIIGWLRTMYAGGGDKPWLNETPQK</sequence>
<gene>
    <name evidence="8" type="ORF">BN1209_1573</name>
</gene>
<dbReference type="GO" id="GO:0009055">
    <property type="term" value="F:electron transfer activity"/>
    <property type="evidence" value="ECO:0007669"/>
    <property type="project" value="InterPro"/>
</dbReference>
<evidence type="ECO:0000256" key="3">
    <source>
        <dbReference type="ARBA" id="ARBA00023004"/>
    </source>
</evidence>
<dbReference type="PIRSF" id="PIRSF000008">
    <property type="entry name" value="Cytochrome_c551i"/>
    <property type="match status" value="1"/>
</dbReference>
<keyword evidence="1 4" id="KW-0349">Heme</keyword>